<organism evidence="1 2">
    <name type="scientific">Jiella pelagia</name>
    <dbReference type="NCBI Taxonomy" id="2986949"/>
    <lineage>
        <taxon>Bacteria</taxon>
        <taxon>Pseudomonadati</taxon>
        <taxon>Pseudomonadota</taxon>
        <taxon>Alphaproteobacteria</taxon>
        <taxon>Hyphomicrobiales</taxon>
        <taxon>Aurantimonadaceae</taxon>
        <taxon>Jiella</taxon>
    </lineage>
</organism>
<dbReference type="EMBL" id="CP114029">
    <property type="protein sequence ID" value="WAP69027.1"/>
    <property type="molecule type" value="Genomic_DNA"/>
</dbReference>
<protein>
    <submittedName>
        <fullName evidence="1">Uncharacterized protein</fullName>
    </submittedName>
</protein>
<accession>A0ABY7BZW7</accession>
<evidence type="ECO:0000313" key="2">
    <source>
        <dbReference type="Proteomes" id="UP001164020"/>
    </source>
</evidence>
<dbReference type="RefSeq" id="WP_268881465.1">
    <property type="nucleotide sequence ID" value="NZ_CP114029.1"/>
</dbReference>
<dbReference type="Proteomes" id="UP001164020">
    <property type="component" value="Chromosome"/>
</dbReference>
<sequence>MLAWLKEWVEKIGLALAAYLKARSDEQTKAKTRAAETERDQAVMAREIDDTFVDAPRDELDERLRYNAERRSRARGRTIN</sequence>
<evidence type="ECO:0000313" key="1">
    <source>
        <dbReference type="EMBL" id="WAP69027.1"/>
    </source>
</evidence>
<gene>
    <name evidence="1" type="ORF">OH818_01435</name>
</gene>
<keyword evidence="2" id="KW-1185">Reference proteome</keyword>
<reference evidence="1" key="1">
    <citation type="submission" date="2022-12" db="EMBL/GenBank/DDBJ databases">
        <title>Jiella pelagia sp. nov., isolated from phosphonate enriched culture of Northwest Pacific surface seawater.</title>
        <authorList>
            <person name="Shin D.Y."/>
            <person name="Hwang C.Y."/>
        </authorList>
    </citation>
    <scope>NUCLEOTIDE SEQUENCE</scope>
    <source>
        <strain evidence="1">HL-NP1</strain>
    </source>
</reference>
<proteinExistence type="predicted"/>
<name>A0ABY7BZW7_9HYPH</name>